<gene>
    <name evidence="1" type="ORF">S06H3_57060</name>
</gene>
<name>X1PLH6_9ZZZZ</name>
<proteinExistence type="predicted"/>
<organism evidence="1">
    <name type="scientific">marine sediment metagenome</name>
    <dbReference type="NCBI Taxonomy" id="412755"/>
    <lineage>
        <taxon>unclassified sequences</taxon>
        <taxon>metagenomes</taxon>
        <taxon>ecological metagenomes</taxon>
    </lineage>
</organism>
<sequence>MSNKNRIVILCESYSSIAYVLYRLTNEDSDVPATIFFTALKDLYHLFQVINEKVFNNSLELIYYPQYEPTRVEAKGIKKLLHILPDILGERRHLKQFYNRYFARMEGADIMFPSPGFSGAK</sequence>
<accession>X1PLH6</accession>
<evidence type="ECO:0000313" key="1">
    <source>
        <dbReference type="EMBL" id="GAI57097.1"/>
    </source>
</evidence>
<feature type="non-terminal residue" evidence="1">
    <location>
        <position position="121"/>
    </location>
</feature>
<dbReference type="EMBL" id="BARV01036777">
    <property type="protein sequence ID" value="GAI57097.1"/>
    <property type="molecule type" value="Genomic_DNA"/>
</dbReference>
<reference evidence="1" key="1">
    <citation type="journal article" date="2014" name="Front. Microbiol.">
        <title>High frequency of phylogenetically diverse reductive dehalogenase-homologous genes in deep subseafloor sedimentary metagenomes.</title>
        <authorList>
            <person name="Kawai M."/>
            <person name="Futagami T."/>
            <person name="Toyoda A."/>
            <person name="Takaki Y."/>
            <person name="Nishi S."/>
            <person name="Hori S."/>
            <person name="Arai W."/>
            <person name="Tsubouchi T."/>
            <person name="Morono Y."/>
            <person name="Uchiyama I."/>
            <person name="Ito T."/>
            <person name="Fujiyama A."/>
            <person name="Inagaki F."/>
            <person name="Takami H."/>
        </authorList>
    </citation>
    <scope>NUCLEOTIDE SEQUENCE</scope>
    <source>
        <strain evidence="1">Expedition CK06-06</strain>
    </source>
</reference>
<comment type="caution">
    <text evidence="1">The sequence shown here is derived from an EMBL/GenBank/DDBJ whole genome shotgun (WGS) entry which is preliminary data.</text>
</comment>
<dbReference type="AlphaFoldDB" id="X1PLH6"/>
<protein>
    <submittedName>
        <fullName evidence="1">Uncharacterized protein</fullName>
    </submittedName>
</protein>